<gene>
    <name evidence="1" type="ORF">GJ744_012026</name>
</gene>
<sequence>MTQPSPPPPPDPAPTLTIHPTDDAIHDCAQDLSRLLSDPDELLRLAERSERLPLPRRGARLVELFVDAALGRAVS</sequence>
<evidence type="ECO:0000313" key="1">
    <source>
        <dbReference type="EMBL" id="KAF7512923.1"/>
    </source>
</evidence>
<name>A0A8H7E983_9EURO</name>
<dbReference type="Proteomes" id="UP000606974">
    <property type="component" value="Unassembled WGS sequence"/>
</dbReference>
<keyword evidence="2" id="KW-1185">Reference proteome</keyword>
<evidence type="ECO:0000313" key="2">
    <source>
        <dbReference type="Proteomes" id="UP000606974"/>
    </source>
</evidence>
<proteinExistence type="predicted"/>
<dbReference type="EMBL" id="JAACFV010000009">
    <property type="protein sequence ID" value="KAF7512923.1"/>
    <property type="molecule type" value="Genomic_DNA"/>
</dbReference>
<organism evidence="1 2">
    <name type="scientific">Endocarpon pusillum</name>
    <dbReference type="NCBI Taxonomy" id="364733"/>
    <lineage>
        <taxon>Eukaryota</taxon>
        <taxon>Fungi</taxon>
        <taxon>Dikarya</taxon>
        <taxon>Ascomycota</taxon>
        <taxon>Pezizomycotina</taxon>
        <taxon>Eurotiomycetes</taxon>
        <taxon>Chaetothyriomycetidae</taxon>
        <taxon>Verrucariales</taxon>
        <taxon>Verrucariaceae</taxon>
        <taxon>Endocarpon</taxon>
    </lineage>
</organism>
<protein>
    <submittedName>
        <fullName evidence="1">Uncharacterized protein</fullName>
    </submittedName>
</protein>
<dbReference type="AlphaFoldDB" id="A0A8H7E983"/>
<accession>A0A8H7E983</accession>
<reference evidence="1" key="1">
    <citation type="submission" date="2020-02" db="EMBL/GenBank/DDBJ databases">
        <authorList>
            <person name="Palmer J.M."/>
        </authorList>
    </citation>
    <scope>NUCLEOTIDE SEQUENCE</scope>
    <source>
        <strain evidence="1">EPUS1.4</strain>
        <tissue evidence="1">Thallus</tissue>
    </source>
</reference>
<comment type="caution">
    <text evidence="1">The sequence shown here is derived from an EMBL/GenBank/DDBJ whole genome shotgun (WGS) entry which is preliminary data.</text>
</comment>